<accession>A0A7I4AZL5</accession>
<dbReference type="EMBL" id="ABEU02000016">
    <property type="status" value="NOT_ANNOTATED_CDS"/>
    <property type="molecule type" value="Genomic_DNA"/>
</dbReference>
<keyword evidence="4" id="KW-0560">Oxidoreductase</keyword>
<keyword evidence="3 7" id="KW-1133">Transmembrane helix</keyword>
<dbReference type="Pfam" id="PF08022">
    <property type="entry name" value="FAD_binding_8"/>
    <property type="match status" value="1"/>
</dbReference>
<keyword evidence="5 7" id="KW-0472">Membrane</keyword>
<feature type="transmembrane region" description="Helical" evidence="7">
    <location>
        <begin position="232"/>
        <end position="250"/>
    </location>
</feature>
<dbReference type="SFLD" id="SFLDG01168">
    <property type="entry name" value="Ferric_reductase_subgroup_(FRE"/>
    <property type="match status" value="1"/>
</dbReference>
<feature type="domain" description="FAD-binding FR-type" evidence="8">
    <location>
        <begin position="384"/>
        <end position="494"/>
    </location>
</feature>
<keyword evidence="10" id="KW-1185">Reference proteome</keyword>
<dbReference type="GO" id="GO:0000293">
    <property type="term" value="F:ferric-chelate reductase activity"/>
    <property type="evidence" value="ECO:0000318"/>
    <property type="project" value="GO_Central"/>
</dbReference>
<dbReference type="InterPro" id="IPR039261">
    <property type="entry name" value="FNR_nucleotide-bd"/>
</dbReference>
<feature type="transmembrane region" description="Helical" evidence="7">
    <location>
        <begin position="81"/>
        <end position="101"/>
    </location>
</feature>
<dbReference type="InParanoid" id="A0A7I4AZL5"/>
<protein>
    <recommendedName>
        <fullName evidence="8">FAD-binding FR-type domain-containing protein</fullName>
    </recommendedName>
</protein>
<evidence type="ECO:0000256" key="3">
    <source>
        <dbReference type="ARBA" id="ARBA00022989"/>
    </source>
</evidence>
<dbReference type="SUPFAM" id="SSF52343">
    <property type="entry name" value="Ferredoxin reductase-like, C-terminal NADP-linked domain"/>
    <property type="match status" value="1"/>
</dbReference>
<dbReference type="SFLD" id="SFLDS00052">
    <property type="entry name" value="Ferric_Reductase_Domain"/>
    <property type="match status" value="1"/>
</dbReference>
<feature type="region of interest" description="Disordered" evidence="6">
    <location>
        <begin position="30"/>
        <end position="59"/>
    </location>
</feature>
<evidence type="ECO:0000313" key="10">
    <source>
        <dbReference type="Proteomes" id="UP000006727"/>
    </source>
</evidence>
<feature type="transmembrane region" description="Helical" evidence="7">
    <location>
        <begin position="175"/>
        <end position="200"/>
    </location>
</feature>
<dbReference type="GO" id="GO:0005886">
    <property type="term" value="C:plasma membrane"/>
    <property type="evidence" value="ECO:0000318"/>
    <property type="project" value="GO_Central"/>
</dbReference>
<evidence type="ECO:0000313" key="9">
    <source>
        <dbReference type="EnsemblPlants" id="Pp3c16_11510V3.3"/>
    </source>
</evidence>
<dbReference type="InterPro" id="IPR017938">
    <property type="entry name" value="Riboflavin_synthase-like_b-brl"/>
</dbReference>
<dbReference type="InterPro" id="IPR013112">
    <property type="entry name" value="FAD-bd_8"/>
</dbReference>
<dbReference type="Pfam" id="PF01794">
    <property type="entry name" value="Ferric_reduct"/>
    <property type="match status" value="1"/>
</dbReference>
<dbReference type="FunCoup" id="A0A7I4AZL5">
    <property type="interactions" value="548"/>
</dbReference>
<dbReference type="Gramene" id="Pp3c16_11510V3.3">
    <property type="protein sequence ID" value="Pp3c16_11510V3.3"/>
    <property type="gene ID" value="Pp3c16_11510"/>
</dbReference>
<reference evidence="9" key="3">
    <citation type="submission" date="2020-12" db="UniProtKB">
        <authorList>
            <consortium name="EnsemblPlants"/>
        </authorList>
    </citation>
    <scope>IDENTIFICATION</scope>
</reference>
<evidence type="ECO:0000256" key="2">
    <source>
        <dbReference type="ARBA" id="ARBA00022692"/>
    </source>
</evidence>
<keyword evidence="2 7" id="KW-0812">Transmembrane</keyword>
<dbReference type="Gene3D" id="3.40.50.80">
    <property type="entry name" value="Nucleotide-binding domain of ferredoxin-NADP reductase (FNR) module"/>
    <property type="match status" value="2"/>
</dbReference>
<dbReference type="CDD" id="cd06186">
    <property type="entry name" value="NOX_Duox_like_FAD_NADP"/>
    <property type="match status" value="1"/>
</dbReference>
<feature type="transmembrane region" description="Helical" evidence="7">
    <location>
        <begin position="388"/>
        <end position="407"/>
    </location>
</feature>
<dbReference type="Proteomes" id="UP000006727">
    <property type="component" value="Chromosome 16"/>
</dbReference>
<sequence length="809" mass="90624">MVLTKRDVATVFDDGNVSLQFAKGLAGRRTGKSIGETTMPRQSDRNRKSSKGTMSEADTQSNCNSKYITHDLGWKLTAVKWGLSLAMCLVVGCYGAILAAFPVESFQNIKETIFQKMVDTPFGSKGGGLLVLFASPLLVLTLLAIINLEVSSRMVTFNREKAKGRASLQKHPLFIGGWMGIVSAAEFLWILLFLVMFTWIMGNYLIRDSRHFDVTSLKPVETVWSKKLKRTASHLGFFGLICLNFLFLPVSRGSVLLRALDIPFEHAVKYHIWLGYFMMTCFTLHGHFYIIAWYSEDSLSKIFNWAPHKVANFAGVIALLAGITMWVTSISWVRKRYFETFFWVHHLYIVFVFFMAFHVGGVLFNVAFCGIFLFVFDRFLRFCQSRGNVGVLTTKLLACGIFELTLIKPPGIKLHALNYIYLNIPEISKLEWHPFSVSSSPYDGDNWLKVLIKPSYGGWTHRLQGLVSDVVKRGRCPSNISAAVEGPYGHESDFFLQYETLVLVAGGIGISPFVAVLRDLLQRYQRQQSNLPSNVHLIWAVQKSEELQLLDLIPASAICPDYRLKFNLQIHAFVTRESSPISLECKPEAPASHLVDQFKKSRILASVSNAEAFNKPMSMVAGTGSNLWITSCFLASLLGYIVVYFSIYYFVVQPFEQESAGDGKPREGLPRWVKGLFNVISLILGVAIFGGFVASLWNYLGRLHQGLSEIGDENSRLLSISNTEDTVYANESADCLVHPSNTHFGQRPNLREIFDGCAKSQQPGANIGVLVCGPESLQISVAETCRAFNNIDYDLHKVAFSYHSLSFDL</sequence>
<dbReference type="PROSITE" id="PS51384">
    <property type="entry name" value="FAD_FR"/>
    <property type="match status" value="1"/>
</dbReference>
<dbReference type="FunFam" id="3.40.50.80:FF:000140">
    <property type="entry name" value="Ferric reductase like transmembrane component"/>
    <property type="match status" value="1"/>
</dbReference>
<dbReference type="PANTHER" id="PTHR11972:SF69">
    <property type="entry name" value="FERRIC REDUCTION OXIDASE 6-RELATED"/>
    <property type="match status" value="1"/>
</dbReference>
<dbReference type="InterPro" id="IPR050369">
    <property type="entry name" value="RBOH/FRE"/>
</dbReference>
<reference evidence="9 10" key="2">
    <citation type="journal article" date="2018" name="Plant J.">
        <title>The Physcomitrella patens chromosome-scale assembly reveals moss genome structure and evolution.</title>
        <authorList>
            <person name="Lang D."/>
            <person name="Ullrich K.K."/>
            <person name="Murat F."/>
            <person name="Fuchs J."/>
            <person name="Jenkins J."/>
            <person name="Haas F.B."/>
            <person name="Piednoel M."/>
            <person name="Gundlach H."/>
            <person name="Van Bel M."/>
            <person name="Meyberg R."/>
            <person name="Vives C."/>
            <person name="Morata J."/>
            <person name="Symeonidi A."/>
            <person name="Hiss M."/>
            <person name="Muchero W."/>
            <person name="Kamisugi Y."/>
            <person name="Saleh O."/>
            <person name="Blanc G."/>
            <person name="Decker E.L."/>
            <person name="van Gessel N."/>
            <person name="Grimwood J."/>
            <person name="Hayes R.D."/>
            <person name="Graham S.W."/>
            <person name="Gunter L.E."/>
            <person name="McDaniel S.F."/>
            <person name="Hoernstein S.N.W."/>
            <person name="Larsson A."/>
            <person name="Li F.W."/>
            <person name="Perroud P.F."/>
            <person name="Phillips J."/>
            <person name="Ranjan P."/>
            <person name="Rokshar D.S."/>
            <person name="Rothfels C.J."/>
            <person name="Schneider L."/>
            <person name="Shu S."/>
            <person name="Stevenson D.W."/>
            <person name="Thummler F."/>
            <person name="Tillich M."/>
            <person name="Villarreal Aguilar J.C."/>
            <person name="Widiez T."/>
            <person name="Wong G.K."/>
            <person name="Wymore A."/>
            <person name="Zhang Y."/>
            <person name="Zimmer A.D."/>
            <person name="Quatrano R.S."/>
            <person name="Mayer K.F.X."/>
            <person name="Goodstein D."/>
            <person name="Casacuberta J.M."/>
            <person name="Vandepoele K."/>
            <person name="Reski R."/>
            <person name="Cuming A.C."/>
            <person name="Tuskan G.A."/>
            <person name="Maumus F."/>
            <person name="Salse J."/>
            <person name="Schmutz J."/>
            <person name="Rensing S.A."/>
        </authorList>
    </citation>
    <scope>NUCLEOTIDE SEQUENCE [LARGE SCALE GENOMIC DNA]</scope>
    <source>
        <strain evidence="9 10">cv. Gransden 2004</strain>
    </source>
</reference>
<feature type="transmembrane region" description="Helical" evidence="7">
    <location>
        <begin position="270"/>
        <end position="292"/>
    </location>
</feature>
<evidence type="ECO:0000256" key="7">
    <source>
        <dbReference type="SAM" id="Phobius"/>
    </source>
</evidence>
<evidence type="ECO:0000256" key="5">
    <source>
        <dbReference type="ARBA" id="ARBA00023136"/>
    </source>
</evidence>
<feature type="transmembrane region" description="Helical" evidence="7">
    <location>
        <begin position="122"/>
        <end position="146"/>
    </location>
</feature>
<feature type="transmembrane region" description="Helical" evidence="7">
    <location>
        <begin position="495"/>
        <end position="517"/>
    </location>
</feature>
<feature type="transmembrane region" description="Helical" evidence="7">
    <location>
        <begin position="345"/>
        <end position="376"/>
    </location>
</feature>
<feature type="transmembrane region" description="Helical" evidence="7">
    <location>
        <begin position="313"/>
        <end position="333"/>
    </location>
</feature>
<dbReference type="InterPro" id="IPR017927">
    <property type="entry name" value="FAD-bd_FR_type"/>
</dbReference>
<reference evidence="9 10" key="1">
    <citation type="journal article" date="2008" name="Science">
        <title>The Physcomitrella genome reveals evolutionary insights into the conquest of land by plants.</title>
        <authorList>
            <person name="Rensing S."/>
            <person name="Lang D."/>
            <person name="Zimmer A."/>
            <person name="Terry A."/>
            <person name="Salamov A."/>
            <person name="Shapiro H."/>
            <person name="Nishiyama T."/>
            <person name="Perroud P.-F."/>
            <person name="Lindquist E."/>
            <person name="Kamisugi Y."/>
            <person name="Tanahashi T."/>
            <person name="Sakakibara K."/>
            <person name="Fujita T."/>
            <person name="Oishi K."/>
            <person name="Shin-I T."/>
            <person name="Kuroki Y."/>
            <person name="Toyoda A."/>
            <person name="Suzuki Y."/>
            <person name="Hashimoto A."/>
            <person name="Yamaguchi K."/>
            <person name="Sugano A."/>
            <person name="Kohara Y."/>
            <person name="Fujiyama A."/>
            <person name="Anterola A."/>
            <person name="Aoki S."/>
            <person name="Ashton N."/>
            <person name="Barbazuk W.B."/>
            <person name="Barker E."/>
            <person name="Bennetzen J."/>
            <person name="Bezanilla M."/>
            <person name="Blankenship R."/>
            <person name="Cho S.H."/>
            <person name="Dutcher S."/>
            <person name="Estelle M."/>
            <person name="Fawcett J.A."/>
            <person name="Gundlach H."/>
            <person name="Hanada K."/>
            <person name="Heyl A."/>
            <person name="Hicks K.A."/>
            <person name="Hugh J."/>
            <person name="Lohr M."/>
            <person name="Mayer K."/>
            <person name="Melkozernov A."/>
            <person name="Murata T."/>
            <person name="Nelson D."/>
            <person name="Pils B."/>
            <person name="Prigge M."/>
            <person name="Reiss B."/>
            <person name="Renner T."/>
            <person name="Rombauts S."/>
            <person name="Rushton P."/>
            <person name="Sanderfoot A."/>
            <person name="Schween G."/>
            <person name="Shiu S.-H."/>
            <person name="Stueber K."/>
            <person name="Theodoulou F.L."/>
            <person name="Tu H."/>
            <person name="Van de Peer Y."/>
            <person name="Verrier P.J."/>
            <person name="Waters E."/>
            <person name="Wood A."/>
            <person name="Yang L."/>
            <person name="Cove D."/>
            <person name="Cuming A."/>
            <person name="Hasebe M."/>
            <person name="Lucas S."/>
            <person name="Mishler D.B."/>
            <person name="Reski R."/>
            <person name="Grigoriev I."/>
            <person name="Quatrano R.S."/>
            <person name="Boore J.L."/>
        </authorList>
    </citation>
    <scope>NUCLEOTIDE SEQUENCE [LARGE SCALE GENOMIC DNA]</scope>
    <source>
        <strain evidence="9 10">cv. Gransden 2004</strain>
    </source>
</reference>
<evidence type="ECO:0000256" key="4">
    <source>
        <dbReference type="ARBA" id="ARBA00023002"/>
    </source>
</evidence>
<feature type="transmembrane region" description="Helical" evidence="7">
    <location>
        <begin position="676"/>
        <end position="700"/>
    </location>
</feature>
<dbReference type="EnsemblPlants" id="Pp3c16_11510V3.3">
    <property type="protein sequence ID" value="Pp3c16_11510V3.3"/>
    <property type="gene ID" value="Pp3c16_11510"/>
</dbReference>
<evidence type="ECO:0000256" key="1">
    <source>
        <dbReference type="ARBA" id="ARBA00004141"/>
    </source>
</evidence>
<dbReference type="Pfam" id="PF08030">
    <property type="entry name" value="NAD_binding_6"/>
    <property type="match status" value="1"/>
</dbReference>
<evidence type="ECO:0000256" key="6">
    <source>
        <dbReference type="SAM" id="MobiDB-lite"/>
    </source>
</evidence>
<evidence type="ECO:0000259" key="8">
    <source>
        <dbReference type="PROSITE" id="PS51384"/>
    </source>
</evidence>
<dbReference type="InterPro" id="IPR013121">
    <property type="entry name" value="Fe_red_NAD-bd_6"/>
</dbReference>
<name>A0A7I4AZL5_PHYPA</name>
<proteinExistence type="predicted"/>
<dbReference type="AlphaFoldDB" id="A0A7I4AZL5"/>
<dbReference type="SUPFAM" id="SSF63380">
    <property type="entry name" value="Riboflavin synthase domain-like"/>
    <property type="match status" value="1"/>
</dbReference>
<organism evidence="9 10">
    <name type="scientific">Physcomitrium patens</name>
    <name type="common">Spreading-leaved earth moss</name>
    <name type="synonym">Physcomitrella patens</name>
    <dbReference type="NCBI Taxonomy" id="3218"/>
    <lineage>
        <taxon>Eukaryota</taxon>
        <taxon>Viridiplantae</taxon>
        <taxon>Streptophyta</taxon>
        <taxon>Embryophyta</taxon>
        <taxon>Bryophyta</taxon>
        <taxon>Bryophytina</taxon>
        <taxon>Bryopsida</taxon>
        <taxon>Funariidae</taxon>
        <taxon>Funariales</taxon>
        <taxon>Funariaceae</taxon>
        <taxon>Physcomitrium</taxon>
    </lineage>
</organism>
<feature type="transmembrane region" description="Helical" evidence="7">
    <location>
        <begin position="627"/>
        <end position="651"/>
    </location>
</feature>
<dbReference type="InterPro" id="IPR013130">
    <property type="entry name" value="Fe3_Rdtase_TM_dom"/>
</dbReference>
<comment type="subcellular location">
    <subcellularLocation>
        <location evidence="1">Membrane</location>
        <topology evidence="1">Multi-pass membrane protein</topology>
    </subcellularLocation>
</comment>
<dbReference type="PANTHER" id="PTHR11972">
    <property type="entry name" value="NADPH OXIDASE"/>
    <property type="match status" value="1"/>
</dbReference>